<feature type="binding site" evidence="14">
    <location>
        <begin position="305"/>
        <end position="312"/>
    </location>
    <ligand>
        <name>NAD(+)</name>
        <dbReference type="ChEBI" id="CHEBI:57540"/>
    </ligand>
</feature>
<evidence type="ECO:0000256" key="14">
    <source>
        <dbReference type="PIRSR" id="PIRSR000350-3"/>
    </source>
</evidence>
<dbReference type="EC" id="1.8.1.4" evidence="3 16"/>
<dbReference type="PANTHER" id="PTHR22912:SF160">
    <property type="entry name" value="DIHYDROLIPOYL DEHYDROGENASE"/>
    <property type="match status" value="1"/>
</dbReference>
<dbReference type="InterPro" id="IPR004099">
    <property type="entry name" value="Pyr_nucl-diS_OxRdtase_dimer"/>
</dbReference>
<feature type="domain" description="Lipoyl-binding" evidence="17">
    <location>
        <begin position="3"/>
        <end position="77"/>
    </location>
</feature>
<dbReference type="Pfam" id="PF00364">
    <property type="entry name" value="Biotin_lipoyl"/>
    <property type="match status" value="1"/>
</dbReference>
<dbReference type="STRING" id="1470200.PL75_07675"/>
<evidence type="ECO:0000259" key="17">
    <source>
        <dbReference type="PROSITE" id="PS50968"/>
    </source>
</evidence>
<accession>A0A0J0YR33</accession>
<comment type="caution">
    <text evidence="18">The sequence shown here is derived from an EMBL/GenBank/DDBJ whole genome shotgun (WGS) entry which is preliminary data.</text>
</comment>
<gene>
    <name evidence="18" type="ORF">PL75_07675</name>
</gene>
<keyword evidence="19" id="KW-1185">Reference proteome</keyword>
<dbReference type="SUPFAM" id="SSF51905">
    <property type="entry name" value="FAD/NAD(P)-binding domain"/>
    <property type="match status" value="1"/>
</dbReference>
<feature type="active site" description="Proton acceptor" evidence="13">
    <location>
        <position position="569"/>
    </location>
</feature>
<dbReference type="InterPro" id="IPR003016">
    <property type="entry name" value="2-oxoA_DH_lipoyl-BS"/>
</dbReference>
<dbReference type="PROSITE" id="PS00189">
    <property type="entry name" value="LIPOYL"/>
    <property type="match status" value="1"/>
</dbReference>
<feature type="binding site" evidence="14">
    <location>
        <begin position="443"/>
        <end position="446"/>
    </location>
    <ligand>
        <name>FAD</name>
        <dbReference type="ChEBI" id="CHEBI:57692"/>
    </ligand>
</feature>
<dbReference type="InterPro" id="IPR050151">
    <property type="entry name" value="Class-I_Pyr_Nuc-Dis_Oxidored"/>
</dbReference>
<dbReference type="InterPro" id="IPR011053">
    <property type="entry name" value="Single_hybrid_motif"/>
</dbReference>
<dbReference type="InterPro" id="IPR023753">
    <property type="entry name" value="FAD/NAD-binding_dom"/>
</dbReference>
<comment type="cofactor">
    <cofactor evidence="14 16">
        <name>FAD</name>
        <dbReference type="ChEBI" id="CHEBI:57692"/>
    </cofactor>
    <text evidence="14 16">Binds 1 FAD per subunit.</text>
</comment>
<evidence type="ECO:0000256" key="10">
    <source>
        <dbReference type="ARBA" id="ARBA00023157"/>
    </source>
</evidence>
<dbReference type="InterPro" id="IPR036188">
    <property type="entry name" value="FAD/NAD-bd_sf"/>
</dbReference>
<dbReference type="AlphaFoldDB" id="A0A0J0YR33"/>
<keyword evidence="6" id="KW-0450">Lipoyl</keyword>
<feature type="binding site" evidence="14">
    <location>
        <position position="230"/>
    </location>
    <ligand>
        <name>FAD</name>
        <dbReference type="ChEBI" id="CHEBI:57692"/>
    </ligand>
</feature>
<name>A0A0J0YR33_9NEIS</name>
<dbReference type="GO" id="GO:0050660">
    <property type="term" value="F:flavin adenine dinucleotide binding"/>
    <property type="evidence" value="ECO:0007669"/>
    <property type="project" value="InterPro"/>
</dbReference>
<evidence type="ECO:0000313" key="19">
    <source>
        <dbReference type="Proteomes" id="UP000036027"/>
    </source>
</evidence>
<keyword evidence="14" id="KW-0547">Nucleotide-binding</keyword>
<dbReference type="Gene3D" id="3.50.50.60">
    <property type="entry name" value="FAD/NAD(P)-binding domain"/>
    <property type="match status" value="2"/>
</dbReference>
<dbReference type="InterPro" id="IPR001100">
    <property type="entry name" value="Pyr_nuc-diS_OxRdtase"/>
</dbReference>
<dbReference type="PRINTS" id="PR00411">
    <property type="entry name" value="PNDRDTASEI"/>
</dbReference>
<comment type="miscellaneous">
    <text evidence="16">The active site is a redox-active disulfide bond.</text>
</comment>
<evidence type="ECO:0000256" key="16">
    <source>
        <dbReference type="RuleBase" id="RU003692"/>
    </source>
</evidence>
<dbReference type="CDD" id="cd06849">
    <property type="entry name" value="lipoyl_domain"/>
    <property type="match status" value="1"/>
</dbReference>
<evidence type="ECO:0000256" key="7">
    <source>
        <dbReference type="ARBA" id="ARBA00022827"/>
    </source>
</evidence>
<dbReference type="InterPro" id="IPR006258">
    <property type="entry name" value="Lipoamide_DH"/>
</dbReference>
<dbReference type="NCBIfam" id="TIGR01350">
    <property type="entry name" value="lipoamide_DH"/>
    <property type="match status" value="1"/>
</dbReference>
<dbReference type="SUPFAM" id="SSF51230">
    <property type="entry name" value="Single hybrid motif"/>
    <property type="match status" value="1"/>
</dbReference>
<dbReference type="Pfam" id="PF07992">
    <property type="entry name" value="Pyr_redox_2"/>
    <property type="match status" value="1"/>
</dbReference>
<keyword evidence="5 16" id="KW-0285">Flavoprotein</keyword>
<keyword evidence="9 14" id="KW-0520">NAD</keyword>
<feature type="binding site" evidence="14">
    <location>
        <position position="167"/>
    </location>
    <ligand>
        <name>FAD</name>
        <dbReference type="ChEBI" id="CHEBI:57692"/>
    </ligand>
</feature>
<evidence type="ECO:0000256" key="5">
    <source>
        <dbReference type="ARBA" id="ARBA00022630"/>
    </source>
</evidence>
<evidence type="ECO:0000256" key="13">
    <source>
        <dbReference type="PIRSR" id="PIRSR000350-2"/>
    </source>
</evidence>
<dbReference type="FunFam" id="2.40.50.100:FF:000009">
    <property type="entry name" value="Acetyltransferase component of pyruvate dehydrogenase complex"/>
    <property type="match status" value="1"/>
</dbReference>
<dbReference type="PROSITE" id="PS00076">
    <property type="entry name" value="PYRIDINE_REDOX_1"/>
    <property type="match status" value="1"/>
</dbReference>
<dbReference type="GO" id="GO:0004148">
    <property type="term" value="F:dihydrolipoyl dehydrogenase (NADH) activity"/>
    <property type="evidence" value="ECO:0007669"/>
    <property type="project" value="UniProtKB-EC"/>
</dbReference>
<dbReference type="Proteomes" id="UP000036027">
    <property type="component" value="Unassembled WGS sequence"/>
</dbReference>
<evidence type="ECO:0000256" key="11">
    <source>
        <dbReference type="ARBA" id="ARBA00023284"/>
    </source>
</evidence>
<evidence type="ECO:0000256" key="3">
    <source>
        <dbReference type="ARBA" id="ARBA00012608"/>
    </source>
</evidence>
<evidence type="ECO:0000256" key="8">
    <source>
        <dbReference type="ARBA" id="ARBA00023002"/>
    </source>
</evidence>
<protein>
    <recommendedName>
        <fullName evidence="4 16">Dihydrolipoyl dehydrogenase</fullName>
        <ecNumber evidence="3 16">1.8.1.4</ecNumber>
    </recommendedName>
</protein>
<reference evidence="18 19" key="1">
    <citation type="submission" date="2014-11" db="EMBL/GenBank/DDBJ databases">
        <title>Genome of a novel goose pathogen.</title>
        <authorList>
            <person name="Hansen C.M."/>
            <person name="Hueffer K."/>
            <person name="Choi S.C."/>
        </authorList>
    </citation>
    <scope>NUCLEOTIDE SEQUENCE [LARGE SCALE GENOMIC DNA]</scope>
    <source>
        <strain evidence="18 19">KH1503</strain>
    </source>
</reference>
<evidence type="ECO:0000256" key="1">
    <source>
        <dbReference type="ARBA" id="ARBA00001938"/>
    </source>
</evidence>
<dbReference type="OrthoDB" id="178496at2"/>
<dbReference type="PATRIC" id="fig|1470200.3.peg.425"/>
<dbReference type="InterPro" id="IPR012999">
    <property type="entry name" value="Pyr_OxRdtase_I_AS"/>
</dbReference>
<dbReference type="Pfam" id="PF02852">
    <property type="entry name" value="Pyr_redox_dim"/>
    <property type="match status" value="1"/>
</dbReference>
<evidence type="ECO:0000313" key="18">
    <source>
        <dbReference type="EMBL" id="KLT72575.1"/>
    </source>
</evidence>
<keyword evidence="7 14" id="KW-0274">FAD</keyword>
<evidence type="ECO:0000256" key="12">
    <source>
        <dbReference type="ARBA" id="ARBA00049187"/>
    </source>
</evidence>
<proteinExistence type="inferred from homology"/>
<feature type="binding site" evidence="14">
    <location>
        <position position="396"/>
    </location>
    <ligand>
        <name>NAD(+)</name>
        <dbReference type="ChEBI" id="CHEBI:57540"/>
    </ligand>
</feature>
<evidence type="ECO:0000256" key="2">
    <source>
        <dbReference type="ARBA" id="ARBA00007532"/>
    </source>
</evidence>
<dbReference type="PROSITE" id="PS50968">
    <property type="entry name" value="BIOTINYL_LIPOYL"/>
    <property type="match status" value="1"/>
</dbReference>
<dbReference type="SUPFAM" id="SSF55424">
    <property type="entry name" value="FAD/NAD-linked reductases, dimerisation (C-terminal) domain"/>
    <property type="match status" value="1"/>
</dbReference>
<dbReference type="PRINTS" id="PR00368">
    <property type="entry name" value="FADPNR"/>
</dbReference>
<keyword evidence="11 16" id="KW-0676">Redox-active center</keyword>
<dbReference type="RefSeq" id="WP_047761343.1">
    <property type="nucleotide sequence ID" value="NZ_CP091510.1"/>
</dbReference>
<comment type="catalytic activity">
    <reaction evidence="12 16">
        <text>N(6)-[(R)-dihydrolipoyl]-L-lysyl-[protein] + NAD(+) = N(6)-[(R)-lipoyl]-L-lysyl-[protein] + NADH + H(+)</text>
        <dbReference type="Rhea" id="RHEA:15045"/>
        <dbReference type="Rhea" id="RHEA-COMP:10474"/>
        <dbReference type="Rhea" id="RHEA-COMP:10475"/>
        <dbReference type="ChEBI" id="CHEBI:15378"/>
        <dbReference type="ChEBI" id="CHEBI:57540"/>
        <dbReference type="ChEBI" id="CHEBI:57945"/>
        <dbReference type="ChEBI" id="CHEBI:83099"/>
        <dbReference type="ChEBI" id="CHEBI:83100"/>
        <dbReference type="EC" id="1.8.1.4"/>
    </reaction>
</comment>
<keyword evidence="10" id="KW-1015">Disulfide bond</keyword>
<dbReference type="GO" id="GO:0006103">
    <property type="term" value="P:2-oxoglutarate metabolic process"/>
    <property type="evidence" value="ECO:0007669"/>
    <property type="project" value="TreeGrafter"/>
</dbReference>
<comment type="cofactor">
    <cofactor evidence="1">
        <name>(R)-lipoate</name>
        <dbReference type="ChEBI" id="CHEBI:83088"/>
    </cofactor>
</comment>
<dbReference type="InterPro" id="IPR000089">
    <property type="entry name" value="Biotin_lipoyl"/>
</dbReference>
<feature type="binding site" evidence="14">
    <location>
        <position position="437"/>
    </location>
    <ligand>
        <name>FAD</name>
        <dbReference type="ChEBI" id="CHEBI:57692"/>
    </ligand>
</feature>
<dbReference type="FunFam" id="3.30.390.30:FF:000001">
    <property type="entry name" value="Dihydrolipoyl dehydrogenase"/>
    <property type="match status" value="1"/>
</dbReference>
<evidence type="ECO:0000256" key="6">
    <source>
        <dbReference type="ARBA" id="ARBA00022823"/>
    </source>
</evidence>
<dbReference type="EMBL" id="JTDO01000011">
    <property type="protein sequence ID" value="KLT72575.1"/>
    <property type="molecule type" value="Genomic_DNA"/>
</dbReference>
<dbReference type="InterPro" id="IPR016156">
    <property type="entry name" value="FAD/NAD-linked_Rdtase_dimer_sf"/>
</dbReference>
<dbReference type="PIRSF" id="PIRSF000350">
    <property type="entry name" value="Mercury_reductase_MerA"/>
    <property type="match status" value="1"/>
</dbReference>
<evidence type="ECO:0000256" key="9">
    <source>
        <dbReference type="ARBA" id="ARBA00023027"/>
    </source>
</evidence>
<feature type="disulfide bond" description="Redox-active" evidence="15">
    <location>
        <begin position="158"/>
        <end position="163"/>
    </location>
</feature>
<dbReference type="PANTHER" id="PTHR22912">
    <property type="entry name" value="DISULFIDE OXIDOREDUCTASE"/>
    <property type="match status" value="1"/>
</dbReference>
<dbReference type="Gene3D" id="3.30.390.30">
    <property type="match status" value="1"/>
</dbReference>
<organism evidence="18 19">
    <name type="scientific">Neisseria arctica</name>
    <dbReference type="NCBI Taxonomy" id="1470200"/>
    <lineage>
        <taxon>Bacteria</taxon>
        <taxon>Pseudomonadati</taxon>
        <taxon>Pseudomonadota</taxon>
        <taxon>Betaproteobacteria</taxon>
        <taxon>Neisseriales</taxon>
        <taxon>Neisseriaceae</taxon>
        <taxon>Neisseria</taxon>
    </lineage>
</organism>
<keyword evidence="8 16" id="KW-0560">Oxidoreductase</keyword>
<feature type="binding site" evidence="14">
    <location>
        <position position="328"/>
    </location>
    <ligand>
        <name>NAD(+)</name>
        <dbReference type="ChEBI" id="CHEBI:57540"/>
    </ligand>
</feature>
<evidence type="ECO:0000256" key="15">
    <source>
        <dbReference type="PIRSR" id="PIRSR000350-4"/>
    </source>
</evidence>
<comment type="similarity">
    <text evidence="2 16">Belongs to the class-I pyridine nucleotide-disulfide oxidoreductase family.</text>
</comment>
<evidence type="ECO:0000256" key="4">
    <source>
        <dbReference type="ARBA" id="ARBA00016961"/>
    </source>
</evidence>
<sequence>MSLIELKVPDIGGHENVDIIAVDIKAGDTVALEDTLITLETDKATMDVPADVAGVVKEVKVKVGDKISEGGVIAVLEAAGAETAAPKAKEKAAQAAVEQPITASPAPQAAQFAGSADAEYDVVVLGGGPGGYSAAFAAADEGLKVALIERYNTLGGVCLNVGCIPSKALLHNAAVIDEVRHLAANGIKYPEPELDIDMLRAYKEKVIGKLTTGLSGMAKARKVDVIQGNGQFVGANHIEVALTNSEKYEQAVETGEKKTVAFKNCIIAAGSRVMNLPFIPKDPRIIDSSGALELREVPGKMLIIGGGIIGLEMGTVYSTLGTRLDVVEMMDGLMQGADRDLVKVWQKLNEYRFDNIMLNTKTVAVDAKEDGIYVSFEGANAPKEPVRYDAVLVAAGRAPNGKLIGAEKAGVAVTDRGFIEVDKQMRTNVPHIYAIGDIVGQPMLAHKAVHEGHVAAENCAGHKAYFDARVIPGVAYTSPEVAWVGVTESVAKEQGLKITKANFPWAASGRAIANGCDQGFTKLIFDETSGMIIGGGIVGPNAGDMIGEICLAIEMGCDAADIGKTIHPHPTLGETVSLAAEVALGTCTDLPPQRKKK</sequence>
<dbReference type="Gene3D" id="2.40.50.100">
    <property type="match status" value="1"/>
</dbReference>